<evidence type="ECO:0000256" key="1">
    <source>
        <dbReference type="SAM" id="Phobius"/>
    </source>
</evidence>
<reference evidence="2 3" key="1">
    <citation type="submission" date="2018-08" db="EMBL/GenBank/DDBJ databases">
        <title>Genomic taxonomy of the Vibrionaceae family.</title>
        <authorList>
            <person name="Gomez-Gil B."/>
            <person name="Tanaka M."/>
            <person name="Sawabe T."/>
            <person name="Enciso-Ibarra K."/>
        </authorList>
    </citation>
    <scope>NUCLEOTIDE SEQUENCE [LARGE SCALE GENOMIC DNA]</scope>
    <source>
        <strain evidence="2 3">CAIM 1831</strain>
    </source>
</reference>
<dbReference type="EMBL" id="CP032094">
    <property type="protein sequence ID" value="AXY03030.1"/>
    <property type="molecule type" value="Genomic_DNA"/>
</dbReference>
<protein>
    <submittedName>
        <fullName evidence="2">YeeE/YedE family protein</fullName>
    </submittedName>
</protein>
<dbReference type="Pfam" id="PF20398">
    <property type="entry name" value="DUF6691"/>
    <property type="match status" value="1"/>
</dbReference>
<dbReference type="Proteomes" id="UP000262832">
    <property type="component" value="Chromosome II"/>
</dbReference>
<keyword evidence="3" id="KW-1185">Reference proteome</keyword>
<evidence type="ECO:0000313" key="3">
    <source>
        <dbReference type="Proteomes" id="UP000262832"/>
    </source>
</evidence>
<dbReference type="InterPro" id="IPR046513">
    <property type="entry name" value="DUF6691"/>
</dbReference>
<feature type="transmembrane region" description="Helical" evidence="1">
    <location>
        <begin position="137"/>
        <end position="155"/>
    </location>
</feature>
<accession>A0ABN5PIY4</accession>
<gene>
    <name evidence="2" type="ORF">D1115_18995</name>
</gene>
<feature type="transmembrane region" description="Helical" evidence="1">
    <location>
        <begin position="109"/>
        <end position="131"/>
    </location>
</feature>
<proteinExistence type="predicted"/>
<organism evidence="2 3">
    <name type="scientific">Vibrio alfacsensis</name>
    <dbReference type="NCBI Taxonomy" id="1074311"/>
    <lineage>
        <taxon>Bacteria</taxon>
        <taxon>Pseudomonadati</taxon>
        <taxon>Pseudomonadota</taxon>
        <taxon>Gammaproteobacteria</taxon>
        <taxon>Vibrionales</taxon>
        <taxon>Vibrionaceae</taxon>
        <taxon>Vibrio</taxon>
    </lineage>
</organism>
<feature type="transmembrane region" description="Helical" evidence="1">
    <location>
        <begin position="62"/>
        <end position="80"/>
    </location>
</feature>
<sequence>MYFYGDSYANSLGGVVMKNAKQIAIVMFSGVLFGIGMVISGMADPEKVIGFLDITGAWDPSLAFVMGGALAVFIPAYVLLIKPRSKSVFGDEIICPTSKVIDKRLVGGAALFGIGWGLLGVCPGPAVASILTGNAQVLLFIAAMLVGSFTAKKVLQR</sequence>
<keyword evidence="1" id="KW-0812">Transmembrane</keyword>
<name>A0ABN5PIY4_9VIBR</name>
<keyword evidence="1" id="KW-0472">Membrane</keyword>
<keyword evidence="1" id="KW-1133">Transmembrane helix</keyword>
<feature type="transmembrane region" description="Helical" evidence="1">
    <location>
        <begin position="23"/>
        <end position="42"/>
    </location>
</feature>
<evidence type="ECO:0000313" key="2">
    <source>
        <dbReference type="EMBL" id="AXY03030.1"/>
    </source>
</evidence>